<dbReference type="AlphaFoldDB" id="A0AAV5GZJ8"/>
<evidence type="ECO:0008006" key="5">
    <source>
        <dbReference type="Google" id="ProtNLM"/>
    </source>
</evidence>
<protein>
    <recommendedName>
        <fullName evidence="5">ATP adenylyltransferase</fullName>
    </recommendedName>
</protein>
<dbReference type="SUPFAM" id="SSF54197">
    <property type="entry name" value="HIT-like"/>
    <property type="match status" value="1"/>
</dbReference>
<gene>
    <name evidence="3" type="ORF">Rhopal_007722-T1</name>
</gene>
<feature type="domain" description="Ap4A phosphorylase 1/2 N-terminal" evidence="2">
    <location>
        <begin position="131"/>
        <end position="186"/>
    </location>
</feature>
<dbReference type="InterPro" id="IPR043171">
    <property type="entry name" value="Ap4A_phos1/2-like"/>
</dbReference>
<proteinExistence type="predicted"/>
<feature type="domain" description="ATP adenylyltransferase C-terminal" evidence="1">
    <location>
        <begin position="217"/>
        <end position="345"/>
    </location>
</feature>
<dbReference type="Pfam" id="PF19327">
    <property type="entry name" value="Ap4A_phos_N"/>
    <property type="match status" value="1"/>
</dbReference>
<evidence type="ECO:0000313" key="4">
    <source>
        <dbReference type="Proteomes" id="UP001342314"/>
    </source>
</evidence>
<dbReference type="InterPro" id="IPR019200">
    <property type="entry name" value="ATP_adenylylTrfase_C"/>
</dbReference>
<dbReference type="GO" id="GO:0005524">
    <property type="term" value="F:ATP binding"/>
    <property type="evidence" value="ECO:0007669"/>
    <property type="project" value="InterPro"/>
</dbReference>
<dbReference type="EMBL" id="BQKY01000018">
    <property type="protein sequence ID" value="GJN94639.1"/>
    <property type="molecule type" value="Genomic_DNA"/>
</dbReference>
<dbReference type="Gene3D" id="3.30.428.70">
    <property type="match status" value="1"/>
</dbReference>
<keyword evidence="4" id="KW-1185">Reference proteome</keyword>
<accession>A0AAV5GZJ8</accession>
<dbReference type="InterPro" id="IPR045759">
    <property type="entry name" value="Ap4A_phos1/2_N"/>
</dbReference>
<dbReference type="PANTHER" id="PTHR38420:SF1">
    <property type="entry name" value="PUTATIVE (AFU_ORTHOLOGUE AFUA_5G14690)-RELATED"/>
    <property type="match status" value="1"/>
</dbReference>
<evidence type="ECO:0000259" key="1">
    <source>
        <dbReference type="Pfam" id="PF09830"/>
    </source>
</evidence>
<evidence type="ECO:0000259" key="2">
    <source>
        <dbReference type="Pfam" id="PF19327"/>
    </source>
</evidence>
<organism evidence="3 4">
    <name type="scientific">Rhodotorula paludigena</name>
    <dbReference type="NCBI Taxonomy" id="86838"/>
    <lineage>
        <taxon>Eukaryota</taxon>
        <taxon>Fungi</taxon>
        <taxon>Dikarya</taxon>
        <taxon>Basidiomycota</taxon>
        <taxon>Pucciniomycotina</taxon>
        <taxon>Microbotryomycetes</taxon>
        <taxon>Sporidiobolales</taxon>
        <taxon>Sporidiobolaceae</taxon>
        <taxon>Rhodotorula</taxon>
    </lineage>
</organism>
<dbReference type="GO" id="GO:0009117">
    <property type="term" value="P:nucleotide metabolic process"/>
    <property type="evidence" value="ECO:0007669"/>
    <property type="project" value="InterPro"/>
</dbReference>
<dbReference type="GO" id="GO:0003877">
    <property type="term" value="F:ATP:ADP adenylyltransferase activity"/>
    <property type="evidence" value="ECO:0007669"/>
    <property type="project" value="InterPro"/>
</dbReference>
<dbReference type="PANTHER" id="PTHR38420">
    <property type="entry name" value="AP-4-A PHOSPHORYLASE II"/>
    <property type="match status" value="1"/>
</dbReference>
<comment type="caution">
    <text evidence="3">The sequence shown here is derived from an EMBL/GenBank/DDBJ whole genome shotgun (WGS) entry which is preliminary data.</text>
</comment>
<reference evidence="3 4" key="1">
    <citation type="submission" date="2021-12" db="EMBL/GenBank/DDBJ databases">
        <title>High titer production of polyol ester of fatty acids by Rhodotorula paludigena BS15 towards product separation-free biomass refinery.</title>
        <authorList>
            <person name="Mano J."/>
            <person name="Ono H."/>
            <person name="Tanaka T."/>
            <person name="Naito K."/>
            <person name="Sushida H."/>
            <person name="Ike M."/>
            <person name="Tokuyasu K."/>
            <person name="Kitaoka M."/>
        </authorList>
    </citation>
    <scope>NUCLEOTIDE SEQUENCE [LARGE SCALE GENOMIC DNA]</scope>
    <source>
        <strain evidence="3 4">BS15</strain>
    </source>
</reference>
<dbReference type="Pfam" id="PF09830">
    <property type="entry name" value="ATP_transf"/>
    <property type="match status" value="1"/>
</dbReference>
<evidence type="ECO:0000313" key="3">
    <source>
        <dbReference type="EMBL" id="GJN94639.1"/>
    </source>
</evidence>
<dbReference type="InterPro" id="IPR009163">
    <property type="entry name" value="Ap4A_phos1/2"/>
</dbReference>
<name>A0AAV5GZJ8_9BASI</name>
<dbReference type="InterPro" id="IPR036265">
    <property type="entry name" value="HIT-like_sf"/>
</dbReference>
<sequence length="353" mass="38886">MDASIPDHVASSFADSEHQGFVHLYRATATHRVDRCPDGWTHWGHVVPQLVDKPAVPPKTPDLSKRRERDVLAGPTYGRGELVLTVSSNTTSASSSSASAQPAQYALVHNLHALMPEHFMAIPLFGDDPAAFRPQTSDLVESDLDVTWRVVRAYHDKGREAVMFFNGGPLAGASQPHLHLQFCPFQYGLPPGPEALARASPSPPSASDPSAPAPRLALPWTNFYLPLPAAPDSLTLADLWATYQRLLRTSRAYLASQPEAALPEAGPKRESYNLFLTARHMHLVPRTDRLVVVPRVESARPGEEGGEFRLSLNGLLYLGYWYVGSEADWRDTQRLGLGDVLTRAAYRNEEYHG</sequence>
<dbReference type="Proteomes" id="UP001342314">
    <property type="component" value="Unassembled WGS sequence"/>
</dbReference>